<dbReference type="InterPro" id="IPR012902">
    <property type="entry name" value="N_methyl_site"/>
</dbReference>
<accession>A0ABZ1CH92</accession>
<dbReference type="EMBL" id="CP139781">
    <property type="protein sequence ID" value="WRQ89640.1"/>
    <property type="molecule type" value="Genomic_DNA"/>
</dbReference>
<proteinExistence type="predicted"/>
<reference evidence="3 4" key="1">
    <citation type="submission" date="2023-12" db="EMBL/GenBank/DDBJ databases">
        <title>Description of an unclassified Opitutus bacterium of Verrucomicrobiota.</title>
        <authorList>
            <person name="Zhang D.-F."/>
        </authorList>
    </citation>
    <scope>NUCLEOTIDE SEQUENCE [LARGE SCALE GENOMIC DNA]</scope>
    <source>
        <strain evidence="3 4">WL0086</strain>
    </source>
</reference>
<sequence>MPMSSAYPVPKRSRGFTLVEIMIVVVIIGLLAAMAIPAFSRVRENSRHSTLANDIRIFAAAFETYALEHGSFPADTNIGVLPPAMLSGNSTLDADAFAAKTPIGGNYDWDYNVFGVVAAVSVADATITTAELTRFDAKFDDGDLTTGQFRGNTGRYSYVLQF</sequence>
<evidence type="ECO:0000256" key="2">
    <source>
        <dbReference type="SAM" id="Phobius"/>
    </source>
</evidence>
<dbReference type="InterPro" id="IPR000983">
    <property type="entry name" value="Bac_GSPG_pilin"/>
</dbReference>
<dbReference type="Pfam" id="PF07963">
    <property type="entry name" value="N_methyl"/>
    <property type="match status" value="1"/>
</dbReference>
<dbReference type="RefSeq" id="WP_324726153.1">
    <property type="nucleotide sequence ID" value="NZ_CP139781.1"/>
</dbReference>
<dbReference type="PRINTS" id="PR00813">
    <property type="entry name" value="BCTERIALGSPG"/>
</dbReference>
<keyword evidence="1" id="KW-0488">Methylation</keyword>
<organism evidence="3 4">
    <name type="scientific">Actomonas aquatica</name>
    <dbReference type="NCBI Taxonomy" id="2866162"/>
    <lineage>
        <taxon>Bacteria</taxon>
        <taxon>Pseudomonadati</taxon>
        <taxon>Verrucomicrobiota</taxon>
        <taxon>Opitutia</taxon>
        <taxon>Opitutales</taxon>
        <taxon>Opitutaceae</taxon>
        <taxon>Actomonas</taxon>
    </lineage>
</organism>
<keyword evidence="4" id="KW-1185">Reference proteome</keyword>
<dbReference type="PROSITE" id="PS00409">
    <property type="entry name" value="PROKAR_NTER_METHYL"/>
    <property type="match status" value="1"/>
</dbReference>
<evidence type="ECO:0000313" key="3">
    <source>
        <dbReference type="EMBL" id="WRQ89640.1"/>
    </source>
</evidence>
<dbReference type="Gene3D" id="3.30.700.10">
    <property type="entry name" value="Glycoprotein, Type 4 Pilin"/>
    <property type="match status" value="1"/>
</dbReference>
<feature type="transmembrane region" description="Helical" evidence="2">
    <location>
        <begin position="15"/>
        <end position="39"/>
    </location>
</feature>
<dbReference type="InterPro" id="IPR045584">
    <property type="entry name" value="Pilin-like"/>
</dbReference>
<name>A0ABZ1CH92_9BACT</name>
<evidence type="ECO:0000256" key="1">
    <source>
        <dbReference type="ARBA" id="ARBA00022481"/>
    </source>
</evidence>
<keyword evidence="2" id="KW-1133">Transmembrane helix</keyword>
<dbReference type="PANTHER" id="PTHR30093">
    <property type="entry name" value="GENERAL SECRETION PATHWAY PROTEIN G"/>
    <property type="match status" value="1"/>
</dbReference>
<keyword evidence="2" id="KW-0812">Transmembrane</keyword>
<gene>
    <name evidence="3" type="ORF">K1X11_009480</name>
</gene>
<dbReference type="NCBIfam" id="TIGR02532">
    <property type="entry name" value="IV_pilin_GFxxxE"/>
    <property type="match status" value="1"/>
</dbReference>
<dbReference type="Proteomes" id="UP000738431">
    <property type="component" value="Chromosome"/>
</dbReference>
<dbReference type="SUPFAM" id="SSF54523">
    <property type="entry name" value="Pili subunits"/>
    <property type="match status" value="1"/>
</dbReference>
<protein>
    <submittedName>
        <fullName evidence="3">Prepilin-type N-terminal cleavage/methylation domain-containing protein</fullName>
    </submittedName>
</protein>
<evidence type="ECO:0000313" key="4">
    <source>
        <dbReference type="Proteomes" id="UP000738431"/>
    </source>
</evidence>
<keyword evidence="2" id="KW-0472">Membrane</keyword>